<organism evidence="2 3">
    <name type="scientific">Nocardia aurantiaca</name>
    <dbReference type="NCBI Taxonomy" id="2675850"/>
    <lineage>
        <taxon>Bacteria</taxon>
        <taxon>Bacillati</taxon>
        <taxon>Actinomycetota</taxon>
        <taxon>Actinomycetes</taxon>
        <taxon>Mycobacteriales</taxon>
        <taxon>Nocardiaceae</taxon>
        <taxon>Nocardia</taxon>
    </lineage>
</organism>
<evidence type="ECO:0000313" key="3">
    <source>
        <dbReference type="Proteomes" id="UP000432464"/>
    </source>
</evidence>
<dbReference type="InterPro" id="IPR041629">
    <property type="entry name" value="SCP_3"/>
</dbReference>
<name>A0A6I3KL27_9NOCA</name>
<evidence type="ECO:0000313" key="2">
    <source>
        <dbReference type="EMBL" id="MTE11273.1"/>
    </source>
</evidence>
<sequence length="128" mass="13305">MARRGAVDPAEVRAAVAAVGDWLRDDSSPAPARAELATAVRGTARALAADAPGHSVEVRVPPFVAVQCIEGPRHTRGTPPNVVETDPRTWLLLATGLLGFEQAHESGALSASGSRAGEVARWLPVAQL</sequence>
<dbReference type="AlphaFoldDB" id="A0A6I3KL27"/>
<reference evidence="2 3" key="1">
    <citation type="submission" date="2019-11" db="EMBL/GenBank/DDBJ databases">
        <title>Nocardia sp. nov. CT2-14 isolated from soil.</title>
        <authorList>
            <person name="Kanchanasin P."/>
            <person name="Tanasupawat S."/>
            <person name="Yuki M."/>
            <person name="Kudo T."/>
        </authorList>
    </citation>
    <scope>NUCLEOTIDE SEQUENCE [LARGE SCALE GENOMIC DNA]</scope>
    <source>
        <strain evidence="2 3">CT2-14</strain>
    </source>
</reference>
<dbReference type="RefSeq" id="WP_154785836.1">
    <property type="nucleotide sequence ID" value="NZ_WMBB01000001.1"/>
</dbReference>
<feature type="domain" description="Bacterial SCP orthologue" evidence="1">
    <location>
        <begin position="33"/>
        <end position="125"/>
    </location>
</feature>
<dbReference type="Proteomes" id="UP000432464">
    <property type="component" value="Unassembled WGS sequence"/>
</dbReference>
<evidence type="ECO:0000259" key="1">
    <source>
        <dbReference type="Pfam" id="PF17844"/>
    </source>
</evidence>
<gene>
    <name evidence="2" type="ORF">GLP40_00490</name>
</gene>
<keyword evidence="3" id="KW-1185">Reference proteome</keyword>
<dbReference type="EMBL" id="WMBB01000001">
    <property type="protein sequence ID" value="MTE11273.1"/>
    <property type="molecule type" value="Genomic_DNA"/>
</dbReference>
<dbReference type="Gene3D" id="3.30.1050.40">
    <property type="match status" value="1"/>
</dbReference>
<accession>A0A6I3KL27</accession>
<comment type="caution">
    <text evidence="2">The sequence shown here is derived from an EMBL/GenBank/DDBJ whole genome shotgun (WGS) entry which is preliminary data.</text>
</comment>
<protein>
    <recommendedName>
        <fullName evidence="1">Bacterial SCP orthologue domain-containing protein</fullName>
    </recommendedName>
</protein>
<proteinExistence type="predicted"/>
<dbReference type="Pfam" id="PF17844">
    <property type="entry name" value="SCP_3"/>
    <property type="match status" value="1"/>
</dbReference>